<reference evidence="1" key="1">
    <citation type="journal article" date="2020" name="Cell">
        <title>Large-Scale Comparative Analyses of Tick Genomes Elucidate Their Genetic Diversity and Vector Capacities.</title>
        <authorList>
            <consortium name="Tick Genome and Microbiome Consortium (TIGMIC)"/>
            <person name="Jia N."/>
            <person name="Wang J."/>
            <person name="Shi W."/>
            <person name="Du L."/>
            <person name="Sun Y."/>
            <person name="Zhan W."/>
            <person name="Jiang J.F."/>
            <person name="Wang Q."/>
            <person name="Zhang B."/>
            <person name="Ji P."/>
            <person name="Bell-Sakyi L."/>
            <person name="Cui X.M."/>
            <person name="Yuan T.T."/>
            <person name="Jiang B.G."/>
            <person name="Yang W.F."/>
            <person name="Lam T.T."/>
            <person name="Chang Q.C."/>
            <person name="Ding S.J."/>
            <person name="Wang X.J."/>
            <person name="Zhu J.G."/>
            <person name="Ruan X.D."/>
            <person name="Zhao L."/>
            <person name="Wei J.T."/>
            <person name="Ye R.Z."/>
            <person name="Que T.C."/>
            <person name="Du C.H."/>
            <person name="Zhou Y.H."/>
            <person name="Cheng J.X."/>
            <person name="Dai P.F."/>
            <person name="Guo W.B."/>
            <person name="Han X.H."/>
            <person name="Huang E.J."/>
            <person name="Li L.F."/>
            <person name="Wei W."/>
            <person name="Gao Y.C."/>
            <person name="Liu J.Z."/>
            <person name="Shao H.Z."/>
            <person name="Wang X."/>
            <person name="Wang C.C."/>
            <person name="Yang T.C."/>
            <person name="Huo Q.B."/>
            <person name="Li W."/>
            <person name="Chen H.Y."/>
            <person name="Chen S.E."/>
            <person name="Zhou L.G."/>
            <person name="Ni X.B."/>
            <person name="Tian J.H."/>
            <person name="Sheng Y."/>
            <person name="Liu T."/>
            <person name="Pan Y.S."/>
            <person name="Xia L.Y."/>
            <person name="Li J."/>
            <person name="Zhao F."/>
            <person name="Cao W.C."/>
        </authorList>
    </citation>
    <scope>NUCLEOTIDE SEQUENCE</scope>
    <source>
        <strain evidence="1">Rsan-2018</strain>
    </source>
</reference>
<name>A0A9D4PJD1_RHISA</name>
<keyword evidence="2" id="KW-1185">Reference proteome</keyword>
<sequence>MPIEGEAFPFELPRPKCTQKTRGICLLLQHLTAYNKVLWDLCLQLREDSRDEPGHLSVATVYLPLHADMRGIRQQNKKGARPVTLADRANYDVLNSDVLVETLMRSSSLRRLTIIGRANDPPQVLQQVGRTEGRSLAYQDYMICTARIEIPVLLLEKHDATLVSLDLENLLMSPSTAKKLIESLIKNDTVEQLAVGYIILTSGPATDGTMDLFAQYLGKGNSTLRELTFGVHHLENGVSESMTIARAVCAATTLEELTWQISTANHSYAPVLAALARSRSLRSLTFLPGGRDNYENGPLPRENASQPSWISALKENTTLEKLDLDVSWSYIADCCLLLEALAEDKGLQSVTLRNFPNDAGSQEVLRAMRERGLDQKVRVECYPVFLGDHLTLPACNRVTSIVVRPDYLTPVDSSLRNAFHLITTSHHITSVYVFLDFFHEATFTLLATYISESPTIKQIELKLLFCDLEESFVANGEAALRSITNLFMALSSNEGITSMLLYLGINVADEHCQLLADAPSNNRQLHELSVVSMGEFNTAVFLDRLLPGLELNYNLLILNFPFSSEPNGRMCEAQELVRRNCSLVDRATRFVMGDRSWYCACAFERVSEEPVLLNNVRRKGTASEEAEDMIRRARMLVRFMNVHDYMSLTGVVKARVECYVREDGRPQLDELYDDCWLRIRRYLTIEDVIKP</sequence>
<dbReference type="Proteomes" id="UP000821837">
    <property type="component" value="Unassembled WGS sequence"/>
</dbReference>
<dbReference type="AlphaFoldDB" id="A0A9D4PJD1"/>
<evidence type="ECO:0000313" key="2">
    <source>
        <dbReference type="Proteomes" id="UP000821837"/>
    </source>
</evidence>
<gene>
    <name evidence="1" type="ORF">HPB52_005949</name>
</gene>
<evidence type="ECO:0000313" key="1">
    <source>
        <dbReference type="EMBL" id="KAH7943160.1"/>
    </source>
</evidence>
<dbReference type="VEuPathDB" id="VectorBase:RSAN_037899"/>
<reference evidence="1" key="2">
    <citation type="submission" date="2021-09" db="EMBL/GenBank/DDBJ databases">
        <authorList>
            <person name="Jia N."/>
            <person name="Wang J."/>
            <person name="Shi W."/>
            <person name="Du L."/>
            <person name="Sun Y."/>
            <person name="Zhan W."/>
            <person name="Jiang J."/>
            <person name="Wang Q."/>
            <person name="Zhang B."/>
            <person name="Ji P."/>
            <person name="Sakyi L.B."/>
            <person name="Cui X."/>
            <person name="Yuan T."/>
            <person name="Jiang B."/>
            <person name="Yang W."/>
            <person name="Lam T.T.-Y."/>
            <person name="Chang Q."/>
            <person name="Ding S."/>
            <person name="Wang X."/>
            <person name="Zhu J."/>
            <person name="Ruan X."/>
            <person name="Zhao L."/>
            <person name="Wei J."/>
            <person name="Que T."/>
            <person name="Du C."/>
            <person name="Cheng J."/>
            <person name="Dai P."/>
            <person name="Han X."/>
            <person name="Huang E."/>
            <person name="Gao Y."/>
            <person name="Liu J."/>
            <person name="Shao H."/>
            <person name="Ye R."/>
            <person name="Li L."/>
            <person name="Wei W."/>
            <person name="Wang X."/>
            <person name="Wang C."/>
            <person name="Huo Q."/>
            <person name="Li W."/>
            <person name="Guo W."/>
            <person name="Chen H."/>
            <person name="Chen S."/>
            <person name="Zhou L."/>
            <person name="Zhou L."/>
            <person name="Ni X."/>
            <person name="Tian J."/>
            <person name="Zhou Y."/>
            <person name="Sheng Y."/>
            <person name="Liu T."/>
            <person name="Pan Y."/>
            <person name="Xia L."/>
            <person name="Li J."/>
            <person name="Zhao F."/>
            <person name="Cao W."/>
        </authorList>
    </citation>
    <scope>NUCLEOTIDE SEQUENCE</scope>
    <source>
        <strain evidence="1">Rsan-2018</strain>
        <tissue evidence="1">Larvae</tissue>
    </source>
</reference>
<dbReference type="Gene3D" id="3.80.10.10">
    <property type="entry name" value="Ribonuclease Inhibitor"/>
    <property type="match status" value="1"/>
</dbReference>
<dbReference type="EMBL" id="JABSTV010001253">
    <property type="protein sequence ID" value="KAH7943160.1"/>
    <property type="molecule type" value="Genomic_DNA"/>
</dbReference>
<organism evidence="1 2">
    <name type="scientific">Rhipicephalus sanguineus</name>
    <name type="common">Brown dog tick</name>
    <name type="synonym">Ixodes sanguineus</name>
    <dbReference type="NCBI Taxonomy" id="34632"/>
    <lineage>
        <taxon>Eukaryota</taxon>
        <taxon>Metazoa</taxon>
        <taxon>Ecdysozoa</taxon>
        <taxon>Arthropoda</taxon>
        <taxon>Chelicerata</taxon>
        <taxon>Arachnida</taxon>
        <taxon>Acari</taxon>
        <taxon>Parasitiformes</taxon>
        <taxon>Ixodida</taxon>
        <taxon>Ixodoidea</taxon>
        <taxon>Ixodidae</taxon>
        <taxon>Rhipicephalinae</taxon>
        <taxon>Rhipicephalus</taxon>
        <taxon>Rhipicephalus</taxon>
    </lineage>
</organism>
<dbReference type="PANTHER" id="PTHR47679">
    <property type="entry name" value="PROTEIN TORNADO 1"/>
    <property type="match status" value="1"/>
</dbReference>
<accession>A0A9D4PJD1</accession>
<dbReference type="PANTHER" id="PTHR47679:SF2">
    <property type="entry name" value="C-TERMINAL OF ROC (COR) DOMAIN-CONTAINING PROTEIN"/>
    <property type="match status" value="1"/>
</dbReference>
<protein>
    <submittedName>
        <fullName evidence="1">Uncharacterized protein</fullName>
    </submittedName>
</protein>
<dbReference type="SUPFAM" id="SSF52047">
    <property type="entry name" value="RNI-like"/>
    <property type="match status" value="1"/>
</dbReference>
<comment type="caution">
    <text evidence="1">The sequence shown here is derived from an EMBL/GenBank/DDBJ whole genome shotgun (WGS) entry which is preliminary data.</text>
</comment>
<dbReference type="InterPro" id="IPR032675">
    <property type="entry name" value="LRR_dom_sf"/>
</dbReference>
<proteinExistence type="predicted"/>